<reference evidence="1" key="1">
    <citation type="submission" date="2021-03" db="EMBL/GenBank/DDBJ databases">
        <authorList>
            <person name="Lu T."/>
            <person name="Wang Q."/>
            <person name="Han X."/>
        </authorList>
    </citation>
    <scope>NUCLEOTIDE SEQUENCE</scope>
    <source>
        <strain evidence="1">WQ 2009</strain>
    </source>
</reference>
<gene>
    <name evidence="1" type="ORF">J5U18_04925</name>
</gene>
<dbReference type="EMBL" id="JAGKSB010000004">
    <property type="protein sequence ID" value="MBP3942912.1"/>
    <property type="molecule type" value="Genomic_DNA"/>
</dbReference>
<proteinExistence type="predicted"/>
<dbReference type="Proteomes" id="UP000679691">
    <property type="component" value="Unassembled WGS sequence"/>
</dbReference>
<accession>A0A8T4H797</accession>
<evidence type="ECO:0000313" key="1">
    <source>
        <dbReference type="EMBL" id="MBP3942912.1"/>
    </source>
</evidence>
<comment type="caution">
    <text evidence="1">The sequence shown here is derived from an EMBL/GenBank/DDBJ whole genome shotgun (WGS) entry which is preliminary data.</text>
</comment>
<evidence type="ECO:0000313" key="2">
    <source>
        <dbReference type="Proteomes" id="UP000679691"/>
    </source>
</evidence>
<name>A0A8T4H797_9SPHI</name>
<protein>
    <submittedName>
        <fullName evidence="1">Uncharacterized protein</fullName>
    </submittedName>
</protein>
<dbReference type="AlphaFoldDB" id="A0A8T4H797"/>
<sequence length="167" mass="18548">MEDVEKLLKELAGKREAIIAVGKPFTHDCAQELVELIASYRAVGLYLIDKGEEAAGTNLIINNLKDLLESCIDAEFANIDHLQRFLTPLTENILQQLLAKNISNYHPSAENQADLPFIIYTPITAGDRTTGATVNVDSLKELLHQAEKKYWIDTRTLNVLLGAEDGE</sequence>
<dbReference type="RefSeq" id="WP_353546398.1">
    <property type="nucleotide sequence ID" value="NZ_JAGKSB010000004.1"/>
</dbReference>
<organism evidence="1 2">
    <name type="scientific">Rhinopithecimicrobium faecis</name>
    <dbReference type="NCBI Taxonomy" id="2820698"/>
    <lineage>
        <taxon>Bacteria</taxon>
        <taxon>Pseudomonadati</taxon>
        <taxon>Bacteroidota</taxon>
        <taxon>Sphingobacteriia</taxon>
        <taxon>Sphingobacteriales</taxon>
        <taxon>Sphingobacteriaceae</taxon>
        <taxon>Rhinopithecimicrobium</taxon>
    </lineage>
</organism>
<keyword evidence="2" id="KW-1185">Reference proteome</keyword>